<protein>
    <submittedName>
        <fullName evidence="3">Putative oxidoreductase YcjS</fullName>
        <ecNumber evidence="3">1.-.-.-</ecNumber>
    </submittedName>
</protein>
<dbReference type="EC" id="1.-.-.-" evidence="3"/>
<dbReference type="AlphaFoldDB" id="A0A517TYI1"/>
<dbReference type="EMBL" id="CP036339">
    <property type="protein sequence ID" value="QDT73438.1"/>
    <property type="molecule type" value="Genomic_DNA"/>
</dbReference>
<dbReference type="InterPro" id="IPR051450">
    <property type="entry name" value="Gfo/Idh/MocA_Oxidoreductases"/>
</dbReference>
<proteinExistence type="predicted"/>
<organism evidence="3 4">
    <name type="scientific">Lacipirellula limnantheis</name>
    <dbReference type="NCBI Taxonomy" id="2528024"/>
    <lineage>
        <taxon>Bacteria</taxon>
        <taxon>Pseudomonadati</taxon>
        <taxon>Planctomycetota</taxon>
        <taxon>Planctomycetia</taxon>
        <taxon>Pirellulales</taxon>
        <taxon>Lacipirellulaceae</taxon>
        <taxon>Lacipirellula</taxon>
    </lineage>
</organism>
<dbReference type="SUPFAM" id="SSF55347">
    <property type="entry name" value="Glyceraldehyde-3-phosphate dehydrogenase-like, C-terminal domain"/>
    <property type="match status" value="1"/>
</dbReference>
<evidence type="ECO:0000313" key="3">
    <source>
        <dbReference type="EMBL" id="QDT73438.1"/>
    </source>
</evidence>
<feature type="domain" description="GFO/IDH/MocA-like oxidoreductase" evidence="2">
    <location>
        <begin position="133"/>
        <end position="251"/>
    </location>
</feature>
<keyword evidence="3" id="KW-0560">Oxidoreductase</keyword>
<dbReference type="Gene3D" id="3.30.360.10">
    <property type="entry name" value="Dihydrodipicolinate Reductase, domain 2"/>
    <property type="match status" value="1"/>
</dbReference>
<dbReference type="GO" id="GO:0016491">
    <property type="term" value="F:oxidoreductase activity"/>
    <property type="evidence" value="ECO:0007669"/>
    <property type="project" value="UniProtKB-KW"/>
</dbReference>
<dbReference type="PANTHER" id="PTHR43377">
    <property type="entry name" value="BILIVERDIN REDUCTASE A"/>
    <property type="match status" value="1"/>
</dbReference>
<dbReference type="KEGG" id="llh:I41_26270"/>
<gene>
    <name evidence="3" type="primary">ycjS_2</name>
    <name evidence="3" type="ORF">I41_26270</name>
</gene>
<dbReference type="GO" id="GO:0000166">
    <property type="term" value="F:nucleotide binding"/>
    <property type="evidence" value="ECO:0007669"/>
    <property type="project" value="InterPro"/>
</dbReference>
<dbReference type="Pfam" id="PF22725">
    <property type="entry name" value="GFO_IDH_MocA_C3"/>
    <property type="match status" value="1"/>
</dbReference>
<reference evidence="3 4" key="1">
    <citation type="submission" date="2019-02" db="EMBL/GenBank/DDBJ databases">
        <title>Deep-cultivation of Planctomycetes and their phenomic and genomic characterization uncovers novel biology.</title>
        <authorList>
            <person name="Wiegand S."/>
            <person name="Jogler M."/>
            <person name="Boedeker C."/>
            <person name="Pinto D."/>
            <person name="Vollmers J."/>
            <person name="Rivas-Marin E."/>
            <person name="Kohn T."/>
            <person name="Peeters S.H."/>
            <person name="Heuer A."/>
            <person name="Rast P."/>
            <person name="Oberbeckmann S."/>
            <person name="Bunk B."/>
            <person name="Jeske O."/>
            <person name="Meyerdierks A."/>
            <person name="Storesund J.E."/>
            <person name="Kallscheuer N."/>
            <person name="Luecker S."/>
            <person name="Lage O.M."/>
            <person name="Pohl T."/>
            <person name="Merkel B.J."/>
            <person name="Hornburger P."/>
            <person name="Mueller R.-W."/>
            <person name="Bruemmer F."/>
            <person name="Labrenz M."/>
            <person name="Spormann A.M."/>
            <person name="Op den Camp H."/>
            <person name="Overmann J."/>
            <person name="Amann R."/>
            <person name="Jetten M.S.M."/>
            <person name="Mascher T."/>
            <person name="Medema M.H."/>
            <person name="Devos D.P."/>
            <person name="Kaster A.-K."/>
            <person name="Ovreas L."/>
            <person name="Rohde M."/>
            <person name="Galperin M.Y."/>
            <person name="Jogler C."/>
        </authorList>
    </citation>
    <scope>NUCLEOTIDE SEQUENCE [LARGE SCALE GENOMIC DNA]</scope>
    <source>
        <strain evidence="3 4">I41</strain>
    </source>
</reference>
<dbReference type="InterPro" id="IPR036291">
    <property type="entry name" value="NAD(P)-bd_dom_sf"/>
</dbReference>
<dbReference type="PANTHER" id="PTHR43377:SF1">
    <property type="entry name" value="BILIVERDIN REDUCTASE A"/>
    <property type="match status" value="1"/>
</dbReference>
<dbReference type="RefSeq" id="WP_145433026.1">
    <property type="nucleotide sequence ID" value="NZ_CP036339.1"/>
</dbReference>
<evidence type="ECO:0000259" key="2">
    <source>
        <dbReference type="Pfam" id="PF22725"/>
    </source>
</evidence>
<name>A0A517TYI1_9BACT</name>
<keyword evidence="4" id="KW-1185">Reference proteome</keyword>
<evidence type="ECO:0000313" key="4">
    <source>
        <dbReference type="Proteomes" id="UP000317909"/>
    </source>
</evidence>
<dbReference type="InterPro" id="IPR055170">
    <property type="entry name" value="GFO_IDH_MocA-like_dom"/>
</dbReference>
<dbReference type="SUPFAM" id="SSF51735">
    <property type="entry name" value="NAD(P)-binding Rossmann-fold domains"/>
    <property type="match status" value="1"/>
</dbReference>
<accession>A0A517TYI1</accession>
<dbReference type="Proteomes" id="UP000317909">
    <property type="component" value="Chromosome"/>
</dbReference>
<evidence type="ECO:0000259" key="1">
    <source>
        <dbReference type="Pfam" id="PF01408"/>
    </source>
</evidence>
<sequence length="338" mass="36444">MTNDKMRFGLIGAGAIAHSYGQAFAQSATAELVGVADVRSEAATALAEQMHCPAFTSYQEMRQSTGCDAVVVCTPPVTHPEIACWLLGEGVHVLCEKPLAISPDEAITMLAAAQRSTATLRMASKFRYAADVVEAKSIVASGAIGDIVLFENAFTSRVDMRSRWNSDRAVSGGGVLIDNGTHSVDIMRYFLGPIVELQVVEGLRVQEIPVEDTVRMFVRSAAGVMGTIDLSWSLNKELPYYLSVYGSAGTLHVGWKESKFRRAGDADWTVFGKGYDKVQAFGSQLDNFTRSIYGLEPSLISLQDALASVEVIDAAYNTMLQTSWASVCTQMSQSALVA</sequence>
<dbReference type="Pfam" id="PF01408">
    <property type="entry name" value="GFO_IDH_MocA"/>
    <property type="match status" value="1"/>
</dbReference>
<feature type="domain" description="Gfo/Idh/MocA-like oxidoreductase N-terminal" evidence="1">
    <location>
        <begin position="6"/>
        <end position="122"/>
    </location>
</feature>
<dbReference type="Gene3D" id="3.40.50.720">
    <property type="entry name" value="NAD(P)-binding Rossmann-like Domain"/>
    <property type="match status" value="1"/>
</dbReference>
<dbReference type="OrthoDB" id="9783105at2"/>
<dbReference type="InterPro" id="IPR000683">
    <property type="entry name" value="Gfo/Idh/MocA-like_OxRdtase_N"/>
</dbReference>